<dbReference type="GO" id="GO:0005739">
    <property type="term" value="C:mitochondrion"/>
    <property type="evidence" value="ECO:0007669"/>
    <property type="project" value="TreeGrafter"/>
</dbReference>
<evidence type="ECO:0000256" key="6">
    <source>
        <dbReference type="SAM" id="MobiDB-lite"/>
    </source>
</evidence>
<evidence type="ECO:0000256" key="1">
    <source>
        <dbReference type="ARBA" id="ARBA00004167"/>
    </source>
</evidence>
<dbReference type="InterPro" id="IPR045866">
    <property type="entry name" value="FAM210A/B-like"/>
</dbReference>
<feature type="domain" description="DUF1279" evidence="8">
    <location>
        <begin position="87"/>
        <end position="173"/>
    </location>
</feature>
<proteinExistence type="predicted"/>
<evidence type="ECO:0000256" key="4">
    <source>
        <dbReference type="ARBA" id="ARBA00023054"/>
    </source>
</evidence>
<keyword evidence="10" id="KW-1185">Reference proteome</keyword>
<dbReference type="AlphaFoldDB" id="A0AAW1TZ56"/>
<dbReference type="EMBL" id="JARQZJ010000014">
    <property type="protein sequence ID" value="KAK9873001.1"/>
    <property type="molecule type" value="Genomic_DNA"/>
</dbReference>
<dbReference type="Proteomes" id="UP001431783">
    <property type="component" value="Unassembled WGS sequence"/>
</dbReference>
<feature type="transmembrane region" description="Helical" evidence="7">
    <location>
        <begin position="96"/>
        <end position="119"/>
    </location>
</feature>
<keyword evidence="3 7" id="KW-1133">Transmembrane helix</keyword>
<gene>
    <name evidence="9" type="ORF">WA026_020346</name>
</gene>
<feature type="region of interest" description="Disordered" evidence="6">
    <location>
        <begin position="237"/>
        <end position="260"/>
    </location>
</feature>
<reference evidence="9 10" key="1">
    <citation type="submission" date="2023-03" db="EMBL/GenBank/DDBJ databases">
        <title>Genome insight into feeding habits of ladybird beetles.</title>
        <authorList>
            <person name="Li H.-S."/>
            <person name="Huang Y.-H."/>
            <person name="Pang H."/>
        </authorList>
    </citation>
    <scope>NUCLEOTIDE SEQUENCE [LARGE SCALE GENOMIC DNA]</scope>
    <source>
        <strain evidence="9">SYSU_2023b</strain>
        <tissue evidence="9">Whole body</tissue>
    </source>
</reference>
<dbReference type="PANTHER" id="PTHR21377">
    <property type="entry name" value="PROTEIN FAM210B, MITOCHONDRIAL"/>
    <property type="match status" value="1"/>
</dbReference>
<feature type="compositionally biased region" description="Basic and acidic residues" evidence="6">
    <location>
        <begin position="251"/>
        <end position="260"/>
    </location>
</feature>
<evidence type="ECO:0000313" key="9">
    <source>
        <dbReference type="EMBL" id="KAK9873001.1"/>
    </source>
</evidence>
<protein>
    <recommendedName>
        <fullName evidence="8">DUF1279 domain-containing protein</fullName>
    </recommendedName>
</protein>
<evidence type="ECO:0000313" key="10">
    <source>
        <dbReference type="Proteomes" id="UP001431783"/>
    </source>
</evidence>
<dbReference type="GO" id="GO:0016020">
    <property type="term" value="C:membrane"/>
    <property type="evidence" value="ECO:0007669"/>
    <property type="project" value="UniProtKB-SubCell"/>
</dbReference>
<evidence type="ECO:0000256" key="3">
    <source>
        <dbReference type="ARBA" id="ARBA00022989"/>
    </source>
</evidence>
<organism evidence="9 10">
    <name type="scientific">Henosepilachna vigintioctopunctata</name>
    <dbReference type="NCBI Taxonomy" id="420089"/>
    <lineage>
        <taxon>Eukaryota</taxon>
        <taxon>Metazoa</taxon>
        <taxon>Ecdysozoa</taxon>
        <taxon>Arthropoda</taxon>
        <taxon>Hexapoda</taxon>
        <taxon>Insecta</taxon>
        <taxon>Pterygota</taxon>
        <taxon>Neoptera</taxon>
        <taxon>Endopterygota</taxon>
        <taxon>Coleoptera</taxon>
        <taxon>Polyphaga</taxon>
        <taxon>Cucujiformia</taxon>
        <taxon>Coccinelloidea</taxon>
        <taxon>Coccinellidae</taxon>
        <taxon>Epilachninae</taxon>
        <taxon>Epilachnini</taxon>
        <taxon>Henosepilachna</taxon>
    </lineage>
</organism>
<evidence type="ECO:0000259" key="8">
    <source>
        <dbReference type="Pfam" id="PF06916"/>
    </source>
</evidence>
<dbReference type="Pfam" id="PF06916">
    <property type="entry name" value="FAM210A-B_dom"/>
    <property type="match status" value="1"/>
</dbReference>
<evidence type="ECO:0000256" key="7">
    <source>
        <dbReference type="SAM" id="Phobius"/>
    </source>
</evidence>
<dbReference type="InterPro" id="IPR009688">
    <property type="entry name" value="FAM210A/B-like_dom"/>
</dbReference>
<accession>A0AAW1TZ56</accession>
<keyword evidence="4" id="KW-0175">Coiled coil</keyword>
<evidence type="ECO:0000256" key="2">
    <source>
        <dbReference type="ARBA" id="ARBA00022692"/>
    </source>
</evidence>
<comment type="caution">
    <text evidence="9">The sequence shown here is derived from an EMBL/GenBank/DDBJ whole genome shotgun (WGS) entry which is preliminary data.</text>
</comment>
<evidence type="ECO:0000256" key="5">
    <source>
        <dbReference type="ARBA" id="ARBA00023136"/>
    </source>
</evidence>
<keyword evidence="5 7" id="KW-0472">Membrane</keyword>
<name>A0AAW1TZ56_9CUCU</name>
<sequence>MANIFPRIFRNNFCRIPIFSECRCLHKIDSTINSSTLNKINLLGSKNSFIYTVKTRPHYWATRTYSDDKKQEDAIKEANTPKQTLFQRFKSMYKSYWYVLIPVHVVTSLGWFGGFYYMARSGVDIVGILQSLNVSEKIIDSMRDSHMGYFAITYACYKIATPARYTITLGGTTISINYLKKWGYIKPVPSAEKLKEIYREKKDNFDKTMKEKKDDFMAKKEELKCKIDDHLEQGMHKLEELKEKKNKRKNKAEDMSKQKK</sequence>
<comment type="subcellular location">
    <subcellularLocation>
        <location evidence="1">Membrane</location>
        <topology evidence="1">Single-pass membrane protein</topology>
    </subcellularLocation>
</comment>
<dbReference type="PANTHER" id="PTHR21377:SF1">
    <property type="entry name" value="PROTEIN FAM210A"/>
    <property type="match status" value="1"/>
</dbReference>
<keyword evidence="2 7" id="KW-0812">Transmembrane</keyword>